<feature type="transmembrane region" description="Helical" evidence="1">
    <location>
        <begin position="50"/>
        <end position="71"/>
    </location>
</feature>
<keyword evidence="1" id="KW-0472">Membrane</keyword>
<sequence length="384" mass="41156">MKITDLLDQYPADFMPFPAVDTPDADTTIARTMKKLALTPRRRHIPIKMLLAACLTVILTATAAAVGFTLWEQARQDAGLASAGDIPEYVEYTDLPAISTDNPLENDGITEVEGASIELVSTICAGQNVTAYLRVSPAGEDGEWDIGGKPEAGGVSEIDGFYLFGIRQLSYDAATSSALICLELRGAIFEAASSFSMDLFRSEADSILHFGRFTLPITPSETVAFPVALPLENGFIPETATLTEVAVGASFVRFTMDNPQDFAQWCEANGGEDAWFQMGDAYWGAFDRAAGQEPATSYTELDAQVAYQRSWSGAICDLAYDSAVVLLDGTEIALDGAQSSLRGDDDAVSWMTEEFTLPSLVDLSQVAGIRIGEAYFPVASVPAA</sequence>
<reference evidence="2" key="1">
    <citation type="submission" date="2020-10" db="EMBL/GenBank/DDBJ databases">
        <authorList>
            <person name="Gilroy R."/>
        </authorList>
    </citation>
    <scope>NUCLEOTIDE SEQUENCE</scope>
    <source>
        <strain evidence="2">ChiHjej9B8-7071</strain>
    </source>
</reference>
<evidence type="ECO:0000313" key="2">
    <source>
        <dbReference type="EMBL" id="HIR09454.1"/>
    </source>
</evidence>
<protein>
    <submittedName>
        <fullName evidence="2">Uncharacterized protein</fullName>
    </submittedName>
</protein>
<keyword evidence="1" id="KW-1133">Transmembrane helix</keyword>
<accession>A0A9D1A7Q5</accession>
<name>A0A9D1A7Q5_9FIRM</name>
<proteinExistence type="predicted"/>
<dbReference type="AlphaFoldDB" id="A0A9D1A7Q5"/>
<evidence type="ECO:0000313" key="3">
    <source>
        <dbReference type="Proteomes" id="UP000824258"/>
    </source>
</evidence>
<organism evidence="2 3">
    <name type="scientific">Candidatus Avoscillospira stercoripullorum</name>
    <dbReference type="NCBI Taxonomy" id="2840709"/>
    <lineage>
        <taxon>Bacteria</taxon>
        <taxon>Bacillati</taxon>
        <taxon>Bacillota</taxon>
        <taxon>Clostridia</taxon>
        <taxon>Eubacteriales</taxon>
        <taxon>Oscillospiraceae</taxon>
        <taxon>Oscillospiraceae incertae sedis</taxon>
        <taxon>Candidatus Avoscillospira</taxon>
    </lineage>
</organism>
<reference evidence="2" key="2">
    <citation type="journal article" date="2021" name="PeerJ">
        <title>Extensive microbial diversity within the chicken gut microbiome revealed by metagenomics and culture.</title>
        <authorList>
            <person name="Gilroy R."/>
            <person name="Ravi A."/>
            <person name="Getino M."/>
            <person name="Pursley I."/>
            <person name="Horton D.L."/>
            <person name="Alikhan N.F."/>
            <person name="Baker D."/>
            <person name="Gharbi K."/>
            <person name="Hall N."/>
            <person name="Watson M."/>
            <person name="Adriaenssens E.M."/>
            <person name="Foster-Nyarko E."/>
            <person name="Jarju S."/>
            <person name="Secka A."/>
            <person name="Antonio M."/>
            <person name="Oren A."/>
            <person name="Chaudhuri R.R."/>
            <person name="La Ragione R."/>
            <person name="Hildebrand F."/>
            <person name="Pallen M.J."/>
        </authorList>
    </citation>
    <scope>NUCLEOTIDE SEQUENCE</scope>
    <source>
        <strain evidence="2">ChiHjej9B8-7071</strain>
    </source>
</reference>
<dbReference type="Proteomes" id="UP000824258">
    <property type="component" value="Unassembled WGS sequence"/>
</dbReference>
<evidence type="ECO:0000256" key="1">
    <source>
        <dbReference type="SAM" id="Phobius"/>
    </source>
</evidence>
<keyword evidence="1" id="KW-0812">Transmembrane</keyword>
<comment type="caution">
    <text evidence="2">The sequence shown here is derived from an EMBL/GenBank/DDBJ whole genome shotgun (WGS) entry which is preliminary data.</text>
</comment>
<gene>
    <name evidence="2" type="ORF">IAA70_03505</name>
</gene>
<dbReference type="EMBL" id="DVGD01000101">
    <property type="protein sequence ID" value="HIR09454.1"/>
    <property type="molecule type" value="Genomic_DNA"/>
</dbReference>